<dbReference type="Pfam" id="PF00271">
    <property type="entry name" value="Helicase_C"/>
    <property type="match status" value="1"/>
</dbReference>
<dbReference type="CDD" id="cd18799">
    <property type="entry name" value="SF2_C_EcoAI-like"/>
    <property type="match status" value="1"/>
</dbReference>
<dbReference type="InterPro" id="IPR001650">
    <property type="entry name" value="Helicase_C-like"/>
</dbReference>
<dbReference type="STRING" id="1230905.A0A1G4J248"/>
<evidence type="ECO:0000313" key="5">
    <source>
        <dbReference type="EMBL" id="SCU83689.1"/>
    </source>
</evidence>
<evidence type="ECO:0000256" key="2">
    <source>
        <dbReference type="SAM" id="Coils"/>
    </source>
</evidence>
<keyword evidence="1" id="KW-0347">Helicase</keyword>
<dbReference type="SMART" id="SM00490">
    <property type="entry name" value="HELICc"/>
    <property type="match status" value="1"/>
</dbReference>
<keyword evidence="1" id="KW-0547">Nucleotide-binding</keyword>
<dbReference type="PANTHER" id="PTHR47396:SF1">
    <property type="entry name" value="ATP-DEPENDENT HELICASE IRC3-RELATED"/>
    <property type="match status" value="1"/>
</dbReference>
<dbReference type="InterPro" id="IPR050742">
    <property type="entry name" value="Helicase_Restrict-Modif_Enz"/>
</dbReference>
<dbReference type="GO" id="GO:0005524">
    <property type="term" value="F:ATP binding"/>
    <property type="evidence" value="ECO:0007669"/>
    <property type="project" value="InterPro"/>
</dbReference>
<gene>
    <name evidence="5" type="ORF">LAMI_0C04192G</name>
</gene>
<dbReference type="GO" id="GO:0032042">
    <property type="term" value="P:mitochondrial DNA metabolic process"/>
    <property type="evidence" value="ECO:0007669"/>
    <property type="project" value="TreeGrafter"/>
</dbReference>
<dbReference type="SUPFAM" id="SSF52540">
    <property type="entry name" value="P-loop containing nucleoside triphosphate hydrolases"/>
    <property type="match status" value="1"/>
</dbReference>
<dbReference type="InterPro" id="IPR014001">
    <property type="entry name" value="Helicase_ATP-bd"/>
</dbReference>
<dbReference type="GO" id="GO:0000403">
    <property type="term" value="F:Y-form DNA binding"/>
    <property type="evidence" value="ECO:0007669"/>
    <property type="project" value="TreeGrafter"/>
</dbReference>
<reference evidence="6" key="1">
    <citation type="submission" date="2016-03" db="EMBL/GenBank/DDBJ databases">
        <authorList>
            <person name="Devillers H."/>
        </authorList>
    </citation>
    <scope>NUCLEOTIDE SEQUENCE [LARGE SCALE GENOMIC DNA]</scope>
</reference>
<dbReference type="CDD" id="cd18032">
    <property type="entry name" value="DEXHc_RE_I_III_res"/>
    <property type="match status" value="1"/>
</dbReference>
<dbReference type="PANTHER" id="PTHR47396">
    <property type="entry name" value="TYPE I RESTRICTION ENZYME ECOKI R PROTEIN"/>
    <property type="match status" value="1"/>
</dbReference>
<dbReference type="SMART" id="SM00487">
    <property type="entry name" value="DEXDc"/>
    <property type="match status" value="1"/>
</dbReference>
<keyword evidence="1" id="KW-0378">Hydrolase</keyword>
<dbReference type="PROSITE" id="PS51194">
    <property type="entry name" value="HELICASE_CTER"/>
    <property type="match status" value="1"/>
</dbReference>
<dbReference type="GO" id="GO:0016787">
    <property type="term" value="F:hydrolase activity"/>
    <property type="evidence" value="ECO:0007669"/>
    <property type="project" value="InterPro"/>
</dbReference>
<dbReference type="GO" id="GO:0005759">
    <property type="term" value="C:mitochondrial matrix"/>
    <property type="evidence" value="ECO:0007669"/>
    <property type="project" value="TreeGrafter"/>
</dbReference>
<dbReference type="Pfam" id="PF04851">
    <property type="entry name" value="ResIII"/>
    <property type="match status" value="1"/>
</dbReference>
<dbReference type="InterPro" id="IPR006935">
    <property type="entry name" value="Helicase/UvrB_N"/>
</dbReference>
<keyword evidence="1" id="KW-0067">ATP-binding</keyword>
<feature type="domain" description="Helicase ATP-binding" evidence="3">
    <location>
        <begin position="38"/>
        <end position="211"/>
    </location>
</feature>
<sequence length="692" mass="76706">MLRGLFVAKLAFTVGRTSSRRYLTLRDYQQECISTCVSAIESGKRRIGVSLATGGGKTVIFANLIDSLRKSHQNQLPEGSSRPLSRYHKALVLVHRRELAQQACHTLRAFFPDLNVQIEMGKMRSDPDTAEVVVASVQTLLRRLERFDPSSIDLIIIDEAHHAVASSYLQILKHFNADTDATKVPVVGFSATFERADKKALSRVIDEIVYHRGILEMIDDKWLCEGKFTTVNIDVDLSQVFTTGSDFNSTSLSGVMNTPDVNKIVLRTYLEKRKTHGFKSALLFGCDVNHVKSLYRLFTSCDIIAAYVTGVTPQLERDRIVQEFREGKIEVMMNCGIFTEGTDLPNIDCILLCRPTRSRSLLVQMIGRGLRRHHAKEYCSVIDFVGVSNVGVVSVPTLAGIDSAAVEVPLEEATLQQLAAIREQLQAKELEREMQVKQNQDREILAHTRFQELVQNSTAFDLTLATYDTFKAFCQAAAGAEFDGAIAQAITDAEVIRTSPFPWVRFSSNAWAMPLNAGHHLRIYKLKCPKGAESSPPRYTLKLYTEMPFSIRKQTGLKATPRAIVSNCDLGTAMSNAASIVDRLIVPGTGSANGTNGVIVAPASKNFTKFAIWRKTAATPRQKSLIHKKISAYLSKMSQEQDKASWPSPTAVKSYLENITKGEAANVLFALSVAPVFPLKRLCKTIQIKNGN</sequence>
<evidence type="ECO:0000313" key="6">
    <source>
        <dbReference type="Proteomes" id="UP000191024"/>
    </source>
</evidence>
<dbReference type="GO" id="GO:0061749">
    <property type="term" value="F:forked DNA-dependent helicase activity"/>
    <property type="evidence" value="ECO:0007669"/>
    <property type="project" value="TreeGrafter"/>
</dbReference>
<dbReference type="GO" id="GO:0036121">
    <property type="term" value="F:double-stranded DNA helicase activity"/>
    <property type="evidence" value="ECO:0007669"/>
    <property type="project" value="TreeGrafter"/>
</dbReference>
<keyword evidence="6" id="KW-1185">Reference proteome</keyword>
<protein>
    <submittedName>
        <fullName evidence="5">LAMI_0C04192g1_1</fullName>
    </submittedName>
</protein>
<evidence type="ECO:0000259" key="4">
    <source>
        <dbReference type="PROSITE" id="PS51194"/>
    </source>
</evidence>
<feature type="coiled-coil region" evidence="2">
    <location>
        <begin position="411"/>
        <end position="440"/>
    </location>
</feature>
<dbReference type="GO" id="GO:0070125">
    <property type="term" value="P:mitochondrial translational elongation"/>
    <property type="evidence" value="ECO:0007669"/>
    <property type="project" value="TreeGrafter"/>
</dbReference>
<dbReference type="EMBL" id="LT598466">
    <property type="protein sequence ID" value="SCU83689.1"/>
    <property type="molecule type" value="Genomic_DNA"/>
</dbReference>
<dbReference type="InterPro" id="IPR027417">
    <property type="entry name" value="P-loop_NTPase"/>
</dbReference>
<name>A0A1G4J248_9SACH</name>
<feature type="domain" description="Helicase C-terminal" evidence="4">
    <location>
        <begin position="260"/>
        <end position="445"/>
    </location>
</feature>
<dbReference type="Proteomes" id="UP000191024">
    <property type="component" value="Chromosome C"/>
</dbReference>
<evidence type="ECO:0000259" key="3">
    <source>
        <dbReference type="PROSITE" id="PS51192"/>
    </source>
</evidence>
<proteinExistence type="predicted"/>
<dbReference type="OrthoDB" id="16911at2759"/>
<dbReference type="PROSITE" id="PS51192">
    <property type="entry name" value="HELICASE_ATP_BIND_1"/>
    <property type="match status" value="1"/>
</dbReference>
<organism evidence="5 6">
    <name type="scientific">Lachancea mirantina</name>
    <dbReference type="NCBI Taxonomy" id="1230905"/>
    <lineage>
        <taxon>Eukaryota</taxon>
        <taxon>Fungi</taxon>
        <taxon>Dikarya</taxon>
        <taxon>Ascomycota</taxon>
        <taxon>Saccharomycotina</taxon>
        <taxon>Saccharomycetes</taxon>
        <taxon>Saccharomycetales</taxon>
        <taxon>Saccharomycetaceae</taxon>
        <taxon>Lachancea</taxon>
    </lineage>
</organism>
<accession>A0A1G4J248</accession>
<keyword evidence="2" id="KW-0175">Coiled coil</keyword>
<dbReference type="AlphaFoldDB" id="A0A1G4J248"/>
<evidence type="ECO:0000256" key="1">
    <source>
        <dbReference type="ARBA" id="ARBA00022806"/>
    </source>
</evidence>
<dbReference type="Gene3D" id="3.40.50.300">
    <property type="entry name" value="P-loop containing nucleotide triphosphate hydrolases"/>
    <property type="match status" value="2"/>
</dbReference>